<feature type="transmembrane region" description="Helical" evidence="1">
    <location>
        <begin position="330"/>
        <end position="349"/>
    </location>
</feature>
<comment type="caution">
    <text evidence="2">The sequence shown here is derived from an EMBL/GenBank/DDBJ whole genome shotgun (WGS) entry which is preliminary data.</text>
</comment>
<feature type="transmembrane region" description="Helical" evidence="1">
    <location>
        <begin position="47"/>
        <end position="68"/>
    </location>
</feature>
<keyword evidence="1" id="KW-0472">Membrane</keyword>
<name>A0AA37IXQ5_9FIRM</name>
<accession>A0AA37IXQ5</accession>
<evidence type="ECO:0000313" key="2">
    <source>
        <dbReference type="EMBL" id="GJN63582.1"/>
    </source>
</evidence>
<dbReference type="PANTHER" id="PTHR34473">
    <property type="entry name" value="UPF0699 TRANSMEMBRANE PROTEIN YDBS"/>
    <property type="match status" value="1"/>
</dbReference>
<keyword evidence="1" id="KW-1133">Transmembrane helix</keyword>
<feature type="transmembrane region" description="Helical" evidence="1">
    <location>
        <begin position="206"/>
        <end position="227"/>
    </location>
</feature>
<dbReference type="Proteomes" id="UP001055185">
    <property type="component" value="Unassembled WGS sequence"/>
</dbReference>
<feature type="transmembrane region" description="Helical" evidence="1">
    <location>
        <begin position="158"/>
        <end position="178"/>
    </location>
</feature>
<dbReference type="RefSeq" id="WP_238315609.1">
    <property type="nucleotide sequence ID" value="NZ_BQKV01000011.1"/>
</dbReference>
<keyword evidence="3" id="KW-1185">Reference proteome</keyword>
<evidence type="ECO:0000313" key="3">
    <source>
        <dbReference type="Proteomes" id="UP001055185"/>
    </source>
</evidence>
<feature type="transmembrane region" description="Helical" evidence="1">
    <location>
        <begin position="361"/>
        <end position="380"/>
    </location>
</feature>
<feature type="transmembrane region" description="Helical" evidence="1">
    <location>
        <begin position="12"/>
        <end position="32"/>
    </location>
</feature>
<dbReference type="EMBL" id="BQKV01000011">
    <property type="protein sequence ID" value="GJN63582.1"/>
    <property type="molecule type" value="Genomic_DNA"/>
</dbReference>
<organism evidence="2 3">
    <name type="scientific">Faecalibacterium gallinarum</name>
    <dbReference type="NCBI Taxonomy" id="2903556"/>
    <lineage>
        <taxon>Bacteria</taxon>
        <taxon>Bacillati</taxon>
        <taxon>Bacillota</taxon>
        <taxon>Clostridia</taxon>
        <taxon>Eubacteriales</taxon>
        <taxon>Oscillospiraceae</taxon>
        <taxon>Faecalibacterium</taxon>
    </lineage>
</organism>
<gene>
    <name evidence="2" type="ORF">JCM17207_02070</name>
</gene>
<protein>
    <recommendedName>
        <fullName evidence="4">PH domain-containing protein</fullName>
    </recommendedName>
</protein>
<sequence>MTGLRRYHPLHAVGFLRKTLLLYLLPLVQVLFERDWDALRTALEQDLALFAFLTAVSGVILHASRWELDQEGALHLRWNLIVERRRLIRSRELAVVQIERPLLARLTGANLVTLYPAARGQGKTARLYLTRRDAALLADTLMPAPPEQEYHPRGGERLALVLLGTNSLSTLLLVFLSLREGRVYTPSAELLALTQLSQTAAWVARWLPAGLAWLLTGLTVLFGLSLARSFGHTVHYRVWRGGGVLASRGGLFRRVERRFRLDRVSCADVRLSPVARLLRRYPVYLSAGCYKGTETPLFVYRAGQEKLLEELLPGLRMPPARRVPIGGRSLAFFLPAGIPCALFALLALVSRQVMPELTVLLALPALVFFAGVLAAVEGFFREGAWPSDGRLTFRRQKGLRMHCGCVFSPAPGLVMSQNPWAVVKRRADLTLVLPGGTRWNVRSIPLDDGERCAQFLEE</sequence>
<dbReference type="PANTHER" id="PTHR34473:SF2">
    <property type="entry name" value="UPF0699 TRANSMEMBRANE PROTEIN YDBT"/>
    <property type="match status" value="1"/>
</dbReference>
<proteinExistence type="predicted"/>
<evidence type="ECO:0000256" key="1">
    <source>
        <dbReference type="SAM" id="Phobius"/>
    </source>
</evidence>
<dbReference type="AlphaFoldDB" id="A0AA37IXQ5"/>
<reference evidence="2" key="1">
    <citation type="journal article" date="2022" name="Int. J. Syst. Evol. Microbiol.">
        <title>Genome-based, phenotypic and chemotaxonomic classification of Faecalibacterium strains: proposal of three novel species Faecalibacterium duncaniae sp. nov., Faecalibacterium hattorii sp. nov. and Faecalibacterium gallinarum sp. nov. .</title>
        <authorList>
            <person name="Sakamoto M."/>
            <person name="Sakurai N."/>
            <person name="Tanno H."/>
            <person name="Iino T."/>
            <person name="Ohkuma M."/>
            <person name="Endo A."/>
        </authorList>
    </citation>
    <scope>NUCLEOTIDE SEQUENCE</scope>
    <source>
        <strain evidence="2">JCM 17207</strain>
    </source>
</reference>
<evidence type="ECO:0008006" key="4">
    <source>
        <dbReference type="Google" id="ProtNLM"/>
    </source>
</evidence>
<keyword evidence="1" id="KW-0812">Transmembrane</keyword>